<dbReference type="InterPro" id="IPR003959">
    <property type="entry name" value="ATPase_AAA_core"/>
</dbReference>
<sequence length="386" mass="44193">MGRKKIIEPIDSESSTEEKELKAPKKKILKSIKPKQNILSAHLEMMEWIEEFKQKDPVVKEYGCLPWVERFRPKTLDEVVDHGKLIFALDELIKKKQFPHLLLSGPPGTGKTSIIMSCAKQLYGDNYPLMVLDINASEERGIDIVRNKIKNFVTAKPAFVGKDDAKFKLVILDEADAMTSEAQSMLVHIMQSYMHNARFCLICNYIKKIDHRIISRCVAFKFSPLKYASMKEKINEIVSNIKFEITDDGIDSLIKLSNGDMRIVINTLQATHMAFDRVDNINISKCTGYPTYEDINAINTILIKKNIKDAYNEINKIIRSNGYSLINIINELFNVYIKQYFDNNEKNIDVQKLILNLRTLESNLAMCQNENIQLAGLISAFCMAKI</sequence>
<keyword evidence="4" id="KW-0067">ATP-binding</keyword>
<dbReference type="CDD" id="cd18140">
    <property type="entry name" value="HLD_clamp_RFC"/>
    <property type="match status" value="1"/>
</dbReference>
<dbReference type="FunFam" id="3.40.50.300:FF:000952">
    <property type="entry name" value="Replication factor C subunit 2"/>
    <property type="match status" value="1"/>
</dbReference>
<dbReference type="InterPro" id="IPR027417">
    <property type="entry name" value="P-loop_NTPase"/>
</dbReference>
<dbReference type="SMART" id="SM00382">
    <property type="entry name" value="AAA"/>
    <property type="match status" value="1"/>
</dbReference>
<name>A0A2H4UUI6_9VIRU</name>
<dbReference type="GO" id="GO:0005524">
    <property type="term" value="F:ATP binding"/>
    <property type="evidence" value="ECO:0007669"/>
    <property type="project" value="UniProtKB-KW"/>
</dbReference>
<dbReference type="InterPro" id="IPR050238">
    <property type="entry name" value="DNA_Rep/Repair_Clamp_Loader"/>
</dbReference>
<evidence type="ECO:0000259" key="7">
    <source>
        <dbReference type="SMART" id="SM00382"/>
    </source>
</evidence>
<dbReference type="InterPro" id="IPR003593">
    <property type="entry name" value="AAA+_ATPase"/>
</dbReference>
<comment type="similarity">
    <text evidence="1">Belongs to the activator 1 small subunits family. RfcS subfamily.</text>
</comment>
<dbReference type="GO" id="GO:0003677">
    <property type="term" value="F:DNA binding"/>
    <property type="evidence" value="ECO:0007669"/>
    <property type="project" value="InterPro"/>
</dbReference>
<dbReference type="Gene3D" id="1.20.272.10">
    <property type="match status" value="1"/>
</dbReference>
<feature type="domain" description="AAA+ ATPase" evidence="7">
    <location>
        <begin position="97"/>
        <end position="228"/>
    </location>
</feature>
<dbReference type="InterPro" id="IPR013748">
    <property type="entry name" value="Rep_factorC_C"/>
</dbReference>
<dbReference type="GO" id="GO:0006281">
    <property type="term" value="P:DNA repair"/>
    <property type="evidence" value="ECO:0007669"/>
    <property type="project" value="TreeGrafter"/>
</dbReference>
<evidence type="ECO:0000256" key="6">
    <source>
        <dbReference type="SAM" id="Coils"/>
    </source>
</evidence>
<gene>
    <name evidence="8" type="ORF">BMW23_0465</name>
</gene>
<dbReference type="PANTHER" id="PTHR11669:SF9">
    <property type="entry name" value="REPLICATION FACTOR C SUBUNIT 5"/>
    <property type="match status" value="1"/>
</dbReference>
<dbReference type="EMBL" id="MF782455">
    <property type="protein sequence ID" value="ATZ80517.1"/>
    <property type="molecule type" value="Genomic_DNA"/>
</dbReference>
<dbReference type="Gene3D" id="1.10.8.60">
    <property type="match status" value="1"/>
</dbReference>
<dbReference type="InterPro" id="IPR047854">
    <property type="entry name" value="RFC_lid"/>
</dbReference>
<dbReference type="SUPFAM" id="SSF48019">
    <property type="entry name" value="post-AAA+ oligomerization domain-like"/>
    <property type="match status" value="1"/>
</dbReference>
<evidence type="ECO:0000256" key="1">
    <source>
        <dbReference type="ARBA" id="ARBA00009668"/>
    </source>
</evidence>
<dbReference type="CDD" id="cd00009">
    <property type="entry name" value="AAA"/>
    <property type="match status" value="1"/>
</dbReference>
<keyword evidence="3" id="KW-0547">Nucleotide-binding</keyword>
<dbReference type="Gene3D" id="3.40.50.300">
    <property type="entry name" value="P-loop containing nucleotide triphosphate hydrolases"/>
    <property type="match status" value="1"/>
</dbReference>
<dbReference type="GO" id="GO:0003689">
    <property type="term" value="F:DNA clamp loader activity"/>
    <property type="evidence" value="ECO:0007669"/>
    <property type="project" value="TreeGrafter"/>
</dbReference>
<evidence type="ECO:0000256" key="4">
    <source>
        <dbReference type="ARBA" id="ARBA00022840"/>
    </source>
</evidence>
<dbReference type="GO" id="GO:0006261">
    <property type="term" value="P:DNA-templated DNA replication"/>
    <property type="evidence" value="ECO:0007669"/>
    <property type="project" value="TreeGrafter"/>
</dbReference>
<keyword evidence="2" id="KW-0235">DNA replication</keyword>
<dbReference type="Pfam" id="PF08542">
    <property type="entry name" value="Rep_fac_C"/>
    <property type="match status" value="1"/>
</dbReference>
<dbReference type="Proteomes" id="UP000240325">
    <property type="component" value="Segment"/>
</dbReference>
<proteinExistence type="inferred from homology"/>
<evidence type="ECO:0000256" key="5">
    <source>
        <dbReference type="ARBA" id="ARBA00058986"/>
    </source>
</evidence>
<evidence type="ECO:0000313" key="9">
    <source>
        <dbReference type="Proteomes" id="UP000240325"/>
    </source>
</evidence>
<evidence type="ECO:0000313" key="8">
    <source>
        <dbReference type="EMBL" id="ATZ80517.1"/>
    </source>
</evidence>
<protein>
    <submittedName>
        <fullName evidence="8">Replication factor C small subunit</fullName>
    </submittedName>
</protein>
<keyword evidence="9" id="KW-1185">Reference proteome</keyword>
<reference evidence="8" key="1">
    <citation type="journal article" date="2017" name="Elife">
        <title>The kinetoplastid-infecting Bodo saltans virus (BsV), a window into the most abundant giant viruses in the sea.</title>
        <authorList>
            <person name="Deeg C.M."/>
            <person name="Chow C.-E.T."/>
            <person name="Suttle C.A."/>
        </authorList>
    </citation>
    <scope>NUCLEOTIDE SEQUENCE</scope>
    <source>
        <strain evidence="8">NG1</strain>
    </source>
</reference>
<accession>A0A2H4UUI6</accession>
<dbReference type="GO" id="GO:0016887">
    <property type="term" value="F:ATP hydrolysis activity"/>
    <property type="evidence" value="ECO:0007669"/>
    <property type="project" value="InterPro"/>
</dbReference>
<dbReference type="PANTHER" id="PTHR11669">
    <property type="entry name" value="REPLICATION FACTOR C / DNA POLYMERASE III GAMMA-TAU SUBUNIT"/>
    <property type="match status" value="1"/>
</dbReference>
<organism evidence="8">
    <name type="scientific">Bodo saltans virus</name>
    <dbReference type="NCBI Taxonomy" id="2024608"/>
    <lineage>
        <taxon>Viruses</taxon>
        <taxon>Varidnaviria</taxon>
        <taxon>Bamfordvirae</taxon>
        <taxon>Nucleocytoviricota</taxon>
        <taxon>Megaviricetes</taxon>
        <taxon>Imitervirales</taxon>
        <taxon>Mimiviridae</taxon>
        <taxon>Klosneuvirinae</taxon>
        <taxon>Theiavirus</taxon>
        <taxon>Theiavirus salishense</taxon>
    </lineage>
</organism>
<evidence type="ECO:0000256" key="2">
    <source>
        <dbReference type="ARBA" id="ARBA00022705"/>
    </source>
</evidence>
<comment type="function">
    <text evidence="5">Part of the RFC clamp loader complex which loads the PCNA sliding clamp onto DNA.</text>
</comment>
<feature type="coiled-coil region" evidence="6">
    <location>
        <begin position="343"/>
        <end position="370"/>
    </location>
</feature>
<keyword evidence="6" id="KW-0175">Coiled coil</keyword>
<evidence type="ECO:0000256" key="3">
    <source>
        <dbReference type="ARBA" id="ARBA00022741"/>
    </source>
</evidence>
<dbReference type="SUPFAM" id="SSF52540">
    <property type="entry name" value="P-loop containing nucleoside triphosphate hydrolases"/>
    <property type="match status" value="1"/>
</dbReference>
<dbReference type="InterPro" id="IPR008921">
    <property type="entry name" value="DNA_pol3_clamp-load_cplx_C"/>
</dbReference>
<dbReference type="Pfam" id="PF00004">
    <property type="entry name" value="AAA"/>
    <property type="match status" value="1"/>
</dbReference>